<dbReference type="WBParaSite" id="SRAE_1000188800.1">
    <property type="protein sequence ID" value="SRAE_1000188800.1"/>
    <property type="gene ID" value="WBGene00258498"/>
</dbReference>
<evidence type="ECO:0000313" key="2">
    <source>
        <dbReference type="EMBL" id="CEF63628.1"/>
    </source>
</evidence>
<organism evidence="2">
    <name type="scientific">Strongyloides ratti</name>
    <name type="common">Parasitic roundworm</name>
    <dbReference type="NCBI Taxonomy" id="34506"/>
    <lineage>
        <taxon>Eukaryota</taxon>
        <taxon>Metazoa</taxon>
        <taxon>Ecdysozoa</taxon>
        <taxon>Nematoda</taxon>
        <taxon>Chromadorea</taxon>
        <taxon>Rhabditida</taxon>
        <taxon>Tylenchina</taxon>
        <taxon>Panagrolaimomorpha</taxon>
        <taxon>Strongyloidoidea</taxon>
        <taxon>Strongyloididae</taxon>
        <taxon>Strongyloides</taxon>
    </lineage>
</organism>
<keyword evidence="1" id="KW-1133">Transmembrane helix</keyword>
<name>A0A090L678_STRRB</name>
<gene>
    <name evidence="2 4 5" type="ORF">SRAE_1000188800</name>
</gene>
<dbReference type="RefSeq" id="XP_024502829.1">
    <property type="nucleotide sequence ID" value="XM_024648898.1"/>
</dbReference>
<evidence type="ECO:0000313" key="5">
    <source>
        <dbReference type="WormBase" id="SRAE_1000188800"/>
    </source>
</evidence>
<evidence type="ECO:0000313" key="4">
    <source>
        <dbReference type="WBParaSite" id="SRAE_1000188800.1"/>
    </source>
</evidence>
<reference evidence="4" key="2">
    <citation type="submission" date="2020-12" db="UniProtKB">
        <authorList>
            <consortium name="WormBaseParasite"/>
        </authorList>
    </citation>
    <scope>IDENTIFICATION</scope>
</reference>
<dbReference type="GeneID" id="36375993"/>
<keyword evidence="3" id="KW-1185">Reference proteome</keyword>
<dbReference type="CTD" id="36375993"/>
<sequence>MIQFWMILHIYILYSYILSIFIFFNFILSKMGQKQSYQLDSPNRKEIAQKADLPDFPLKEEPKNSPVRLTISKKSLEKENLDVDIDIKPIKNDTNNEKHEEISLCSEDEDNTTKISDNITTIYDDEKVEKDKIKDQNDNEIIKLNKVPSLEQVPFIPEPLEPSNNPPTLSTPKNQVIMAI</sequence>
<evidence type="ECO:0000313" key="3">
    <source>
        <dbReference type="Proteomes" id="UP000035682"/>
    </source>
</evidence>
<evidence type="ECO:0000256" key="1">
    <source>
        <dbReference type="SAM" id="Phobius"/>
    </source>
</evidence>
<proteinExistence type="predicted"/>
<keyword evidence="1" id="KW-0812">Transmembrane</keyword>
<dbReference type="AlphaFoldDB" id="A0A090L678"/>
<reference evidence="2 3" key="1">
    <citation type="submission" date="2014-09" db="EMBL/GenBank/DDBJ databases">
        <authorList>
            <person name="Martin A.A."/>
        </authorList>
    </citation>
    <scope>NUCLEOTIDE SEQUENCE</scope>
    <source>
        <strain evidence="3">ED321</strain>
        <strain evidence="2">ED321 Heterogonic</strain>
    </source>
</reference>
<feature type="transmembrane region" description="Helical" evidence="1">
    <location>
        <begin position="6"/>
        <end position="28"/>
    </location>
</feature>
<dbReference type="Proteomes" id="UP000035682">
    <property type="component" value="Unplaced"/>
</dbReference>
<keyword evidence="1" id="KW-0472">Membrane</keyword>
<protein>
    <submittedName>
        <fullName evidence="2 4">Uncharacterized protein</fullName>
    </submittedName>
</protein>
<dbReference type="WormBase" id="SRAE_1000188800">
    <property type="protein sequence ID" value="SRP07956"/>
    <property type="gene ID" value="WBGene00258498"/>
</dbReference>
<accession>A0A090L678</accession>
<dbReference type="EMBL" id="LN609528">
    <property type="protein sequence ID" value="CEF63628.1"/>
    <property type="molecule type" value="Genomic_DNA"/>
</dbReference>